<gene>
    <name evidence="4" type="ORF">OKA04_04090</name>
</gene>
<keyword evidence="5" id="KW-1185">Reference proteome</keyword>
<dbReference type="PANTHER" id="PTHR43133:SF51">
    <property type="entry name" value="RNA POLYMERASE SIGMA FACTOR"/>
    <property type="match status" value="1"/>
</dbReference>
<evidence type="ECO:0000313" key="4">
    <source>
        <dbReference type="EMBL" id="MCW1883894.1"/>
    </source>
</evidence>
<dbReference type="SUPFAM" id="SSF88946">
    <property type="entry name" value="Sigma2 domain of RNA polymerase sigma factors"/>
    <property type="match status" value="1"/>
</dbReference>
<evidence type="ECO:0000313" key="5">
    <source>
        <dbReference type="Proteomes" id="UP001207930"/>
    </source>
</evidence>
<evidence type="ECO:0000256" key="2">
    <source>
        <dbReference type="ARBA" id="ARBA00023082"/>
    </source>
</evidence>
<dbReference type="Gene3D" id="1.10.1740.10">
    <property type="match status" value="1"/>
</dbReference>
<dbReference type="PANTHER" id="PTHR43133">
    <property type="entry name" value="RNA POLYMERASE ECF-TYPE SIGMA FACTO"/>
    <property type="match status" value="1"/>
</dbReference>
<accession>A0ABT3FL31</accession>
<proteinExistence type="predicted"/>
<name>A0ABT3FL31_9BACT</name>
<dbReference type="Proteomes" id="UP001207930">
    <property type="component" value="Unassembled WGS sequence"/>
</dbReference>
<comment type="caution">
    <text evidence="4">The sequence shown here is derived from an EMBL/GenBank/DDBJ whole genome shotgun (WGS) entry which is preliminary data.</text>
</comment>
<dbReference type="InterPro" id="IPR013325">
    <property type="entry name" value="RNA_pol_sigma_r2"/>
</dbReference>
<dbReference type="InterPro" id="IPR039425">
    <property type="entry name" value="RNA_pol_sigma-70-like"/>
</dbReference>
<evidence type="ECO:0000256" key="3">
    <source>
        <dbReference type="ARBA" id="ARBA00023163"/>
    </source>
</evidence>
<keyword evidence="3" id="KW-0804">Transcription</keyword>
<protein>
    <recommendedName>
        <fullName evidence="6">Sigma-70 family RNA polymerase sigma factor</fullName>
    </recommendedName>
</protein>
<evidence type="ECO:0000256" key="1">
    <source>
        <dbReference type="ARBA" id="ARBA00023015"/>
    </source>
</evidence>
<reference evidence="4 5" key="1">
    <citation type="submission" date="2022-10" db="EMBL/GenBank/DDBJ databases">
        <title>Luteolibacter flavescens strain MCCC 1K03193, whole genome shotgun sequencing project.</title>
        <authorList>
            <person name="Zhao G."/>
            <person name="Shen L."/>
        </authorList>
    </citation>
    <scope>NUCLEOTIDE SEQUENCE [LARGE SCALE GENOMIC DNA]</scope>
    <source>
        <strain evidence="4 5">MCCC 1K03193</strain>
    </source>
</reference>
<evidence type="ECO:0008006" key="6">
    <source>
        <dbReference type="Google" id="ProtNLM"/>
    </source>
</evidence>
<dbReference type="RefSeq" id="WP_264499855.1">
    <property type="nucleotide sequence ID" value="NZ_JAPDDS010000002.1"/>
</dbReference>
<dbReference type="EMBL" id="JAPDDS010000002">
    <property type="protein sequence ID" value="MCW1883894.1"/>
    <property type="molecule type" value="Genomic_DNA"/>
</dbReference>
<keyword evidence="2" id="KW-0731">Sigma factor</keyword>
<organism evidence="4 5">
    <name type="scientific">Luteolibacter flavescens</name>
    <dbReference type="NCBI Taxonomy" id="1859460"/>
    <lineage>
        <taxon>Bacteria</taxon>
        <taxon>Pseudomonadati</taxon>
        <taxon>Verrucomicrobiota</taxon>
        <taxon>Verrucomicrobiia</taxon>
        <taxon>Verrucomicrobiales</taxon>
        <taxon>Verrucomicrobiaceae</taxon>
        <taxon>Luteolibacter</taxon>
    </lineage>
</organism>
<keyword evidence="1" id="KW-0805">Transcription regulation</keyword>
<sequence>MSERTGDGVQILLYPDLAMADPVSLSRPDDFAAMRVVEEALAERAGALAEREFSLRWMETHAPVRHFLLGFLSDRSVVDDCLQEVALIAWKKGPRDGSPEQFLAFSLECAKRLAMAEVRKKYRTKKKLLSLETHAALATRAMEFELRDAHSPRDRVSALRSCMASLEPPARRLLELRYASQGDPSVLKGEARKTGSSMDAIYKKLERLRALLKVCVTSKLKGPGNDAE</sequence>